<keyword evidence="2 5" id="KW-0812">Transmembrane</keyword>
<feature type="transmembrane region" description="Helical" evidence="5">
    <location>
        <begin position="21"/>
        <end position="47"/>
    </location>
</feature>
<evidence type="ECO:0000313" key="7">
    <source>
        <dbReference type="EMBL" id="CAH0020165.1"/>
    </source>
</evidence>
<keyword evidence="8" id="KW-1185">Reference proteome</keyword>
<name>A0A9N9VAV5_9HYPO</name>
<dbReference type="SUPFAM" id="SSF103473">
    <property type="entry name" value="MFS general substrate transporter"/>
    <property type="match status" value="1"/>
</dbReference>
<evidence type="ECO:0000256" key="5">
    <source>
        <dbReference type="SAM" id="Phobius"/>
    </source>
</evidence>
<keyword evidence="3 5" id="KW-1133">Transmembrane helix</keyword>
<feature type="transmembrane region" description="Helical" evidence="5">
    <location>
        <begin position="406"/>
        <end position="429"/>
    </location>
</feature>
<proteinExistence type="predicted"/>
<dbReference type="InterPro" id="IPR005828">
    <property type="entry name" value="MFS_sugar_transport-like"/>
</dbReference>
<feature type="transmembrane region" description="Helical" evidence="5">
    <location>
        <begin position="123"/>
        <end position="145"/>
    </location>
</feature>
<dbReference type="InterPro" id="IPR020846">
    <property type="entry name" value="MFS_dom"/>
</dbReference>
<feature type="transmembrane region" description="Helical" evidence="5">
    <location>
        <begin position="373"/>
        <end position="394"/>
    </location>
</feature>
<evidence type="ECO:0000256" key="2">
    <source>
        <dbReference type="ARBA" id="ARBA00022692"/>
    </source>
</evidence>
<comment type="caution">
    <text evidence="7">The sequence shown here is derived from an EMBL/GenBank/DDBJ whole genome shotgun (WGS) entry which is preliminary data.</text>
</comment>
<dbReference type="GO" id="GO:0022857">
    <property type="term" value="F:transmembrane transporter activity"/>
    <property type="evidence" value="ECO:0007669"/>
    <property type="project" value="InterPro"/>
</dbReference>
<organism evidence="7 8">
    <name type="scientific">Clonostachys rhizophaga</name>
    <dbReference type="NCBI Taxonomy" id="160324"/>
    <lineage>
        <taxon>Eukaryota</taxon>
        <taxon>Fungi</taxon>
        <taxon>Dikarya</taxon>
        <taxon>Ascomycota</taxon>
        <taxon>Pezizomycotina</taxon>
        <taxon>Sordariomycetes</taxon>
        <taxon>Hypocreomycetidae</taxon>
        <taxon>Hypocreales</taxon>
        <taxon>Bionectriaceae</taxon>
        <taxon>Clonostachys</taxon>
    </lineage>
</organism>
<evidence type="ECO:0000256" key="4">
    <source>
        <dbReference type="ARBA" id="ARBA00023136"/>
    </source>
</evidence>
<dbReference type="OrthoDB" id="433512at2759"/>
<feature type="transmembrane region" description="Helical" evidence="5">
    <location>
        <begin position="200"/>
        <end position="221"/>
    </location>
</feature>
<comment type="subcellular location">
    <subcellularLocation>
        <location evidence="1">Membrane</location>
        <topology evidence="1">Multi-pass membrane protein</topology>
    </subcellularLocation>
</comment>
<dbReference type="EMBL" id="CABFNQ020000633">
    <property type="protein sequence ID" value="CAH0020165.1"/>
    <property type="molecule type" value="Genomic_DNA"/>
</dbReference>
<feature type="transmembrane region" description="Helical" evidence="5">
    <location>
        <begin position="166"/>
        <end position="188"/>
    </location>
</feature>
<feature type="transmembrane region" description="Helical" evidence="5">
    <location>
        <begin position="99"/>
        <end position="117"/>
    </location>
</feature>
<dbReference type="GO" id="GO:0016020">
    <property type="term" value="C:membrane"/>
    <property type="evidence" value="ECO:0007669"/>
    <property type="project" value="UniProtKB-SubCell"/>
</dbReference>
<reference evidence="7" key="1">
    <citation type="submission" date="2021-10" db="EMBL/GenBank/DDBJ databases">
        <authorList>
            <person name="Piombo E."/>
        </authorList>
    </citation>
    <scope>NUCLEOTIDE SEQUENCE</scope>
</reference>
<evidence type="ECO:0000313" key="8">
    <source>
        <dbReference type="Proteomes" id="UP000696573"/>
    </source>
</evidence>
<dbReference type="AlphaFoldDB" id="A0A9N9VAV5"/>
<feature type="transmembrane region" description="Helical" evidence="5">
    <location>
        <begin position="67"/>
        <end position="87"/>
    </location>
</feature>
<feature type="transmembrane region" description="Helical" evidence="5">
    <location>
        <begin position="347"/>
        <end position="367"/>
    </location>
</feature>
<sequence>MSSGILGMRSNMEKVSVWEKLKFIIVCGVGFLADGYLNSCIGLVVPMLGYVYFKDSKNAVPSDKGGIIKAGLTLGMMAGQLIFGFLGDTLGRHAVYGNELILTIFGTLMCILLPWRGLVPDGIVAWMAVWRVVTGFGVGGDYPLSSSLAAEKSSDRSRAKMVIFTFYFRGLGDTIVSALFLVLLAGFKDHIEADVNQLDWVWRILMGIGIVPCILTVYARLVMEETKPYKKYVQRDNGEQNIASRPQTRSMRKQYRDFWIYFSSWRHAKVLFAVCAVWFLFDIAIYGQNLNQAIILTKIGYARGSTPYEKLWNIAVGNLVVVSTSYLPSWFIGIFLPDLIGRRAQQLYGSLLVAVIYAIWTGVTNNANKDGLIALYAIAQLAMNASINMTTFLLPAELFPTRIRATAHGVAAASGKVGAALTAFAFGIVTDEIHIQGVLGLFTGLMVLCALLTLLIPETKGTTLDDLENDTLYVRERDEAGDIGGTRQKQTLQ</sequence>
<evidence type="ECO:0000256" key="3">
    <source>
        <dbReference type="ARBA" id="ARBA00022989"/>
    </source>
</evidence>
<evidence type="ECO:0000259" key="6">
    <source>
        <dbReference type="PROSITE" id="PS50850"/>
    </source>
</evidence>
<keyword evidence="4 5" id="KW-0472">Membrane</keyword>
<feature type="transmembrane region" description="Helical" evidence="5">
    <location>
        <begin position="258"/>
        <end position="281"/>
    </location>
</feature>
<dbReference type="PANTHER" id="PTHR24064">
    <property type="entry name" value="SOLUTE CARRIER FAMILY 22 MEMBER"/>
    <property type="match status" value="1"/>
</dbReference>
<dbReference type="Proteomes" id="UP000696573">
    <property type="component" value="Unassembled WGS sequence"/>
</dbReference>
<dbReference type="Gene3D" id="1.20.1250.20">
    <property type="entry name" value="MFS general substrate transporter like domains"/>
    <property type="match status" value="1"/>
</dbReference>
<feature type="transmembrane region" description="Helical" evidence="5">
    <location>
        <begin position="311"/>
        <end position="335"/>
    </location>
</feature>
<feature type="transmembrane region" description="Helical" evidence="5">
    <location>
        <begin position="435"/>
        <end position="456"/>
    </location>
</feature>
<dbReference type="InterPro" id="IPR036259">
    <property type="entry name" value="MFS_trans_sf"/>
</dbReference>
<dbReference type="PROSITE" id="PS50850">
    <property type="entry name" value="MFS"/>
    <property type="match status" value="1"/>
</dbReference>
<evidence type="ECO:0000256" key="1">
    <source>
        <dbReference type="ARBA" id="ARBA00004141"/>
    </source>
</evidence>
<dbReference type="InterPro" id="IPR005829">
    <property type="entry name" value="Sugar_transporter_CS"/>
</dbReference>
<feature type="domain" description="Major facilitator superfamily (MFS) profile" evidence="6">
    <location>
        <begin position="23"/>
        <end position="461"/>
    </location>
</feature>
<dbReference type="PROSITE" id="PS00217">
    <property type="entry name" value="SUGAR_TRANSPORT_2"/>
    <property type="match status" value="1"/>
</dbReference>
<accession>A0A9N9VAV5</accession>
<dbReference type="Pfam" id="PF00083">
    <property type="entry name" value="Sugar_tr"/>
    <property type="match status" value="1"/>
</dbReference>
<protein>
    <recommendedName>
        <fullName evidence="6">Major facilitator superfamily (MFS) profile domain-containing protein</fullName>
    </recommendedName>
</protein>
<gene>
    <name evidence="7" type="ORF">CRHIZ90672A_00017974</name>
</gene>
<dbReference type="CDD" id="cd17364">
    <property type="entry name" value="MFS_PhT"/>
    <property type="match status" value="1"/>
</dbReference>